<dbReference type="Proteomes" id="UP001642540">
    <property type="component" value="Unassembled WGS sequence"/>
</dbReference>
<keyword evidence="3" id="KW-1185">Reference proteome</keyword>
<keyword evidence="1" id="KW-1133">Transmembrane helix</keyword>
<organism evidence="2 3">
    <name type="scientific">Orchesella dallaii</name>
    <dbReference type="NCBI Taxonomy" id="48710"/>
    <lineage>
        <taxon>Eukaryota</taxon>
        <taxon>Metazoa</taxon>
        <taxon>Ecdysozoa</taxon>
        <taxon>Arthropoda</taxon>
        <taxon>Hexapoda</taxon>
        <taxon>Collembola</taxon>
        <taxon>Entomobryomorpha</taxon>
        <taxon>Entomobryoidea</taxon>
        <taxon>Orchesellidae</taxon>
        <taxon>Orchesellinae</taxon>
        <taxon>Orchesella</taxon>
    </lineage>
</organism>
<dbReference type="EMBL" id="CAXLJM020000068">
    <property type="protein sequence ID" value="CAL8124833.1"/>
    <property type="molecule type" value="Genomic_DNA"/>
</dbReference>
<keyword evidence="1" id="KW-0472">Membrane</keyword>
<comment type="caution">
    <text evidence="2">The sequence shown here is derived from an EMBL/GenBank/DDBJ whole genome shotgun (WGS) entry which is preliminary data.</text>
</comment>
<evidence type="ECO:0000256" key="1">
    <source>
        <dbReference type="SAM" id="Phobius"/>
    </source>
</evidence>
<sequence>MKKFNNFILWLQLGTHNNNSGTRRARPPFSWIGFLSVLALCNCLSIGYWLNIITFEDLNTTTTTKFQCWKLELNQSGTDCEVMLLFQAVQHEELSVVKEILEDVSERMNIVEIWDEQLKSLLHVAVERDDELADYLIEEQGFWEKLVFDKIFQADLLNKFVLVSDELTITKDEYKRRVFLRSESIQYNGPLSSVLKKRDWEKSVELEFSHSILM</sequence>
<evidence type="ECO:0000313" key="2">
    <source>
        <dbReference type="EMBL" id="CAL8124833.1"/>
    </source>
</evidence>
<proteinExistence type="predicted"/>
<feature type="transmembrane region" description="Helical" evidence="1">
    <location>
        <begin position="29"/>
        <end position="50"/>
    </location>
</feature>
<reference evidence="2 3" key="1">
    <citation type="submission" date="2024-08" db="EMBL/GenBank/DDBJ databases">
        <authorList>
            <person name="Cucini C."/>
            <person name="Frati F."/>
        </authorList>
    </citation>
    <scope>NUCLEOTIDE SEQUENCE [LARGE SCALE GENOMIC DNA]</scope>
</reference>
<name>A0ABP1RF80_9HEXA</name>
<gene>
    <name evidence="2" type="ORF">ODALV1_LOCUS20780</name>
</gene>
<keyword evidence="1" id="KW-0812">Transmembrane</keyword>
<accession>A0ABP1RF80</accession>
<evidence type="ECO:0000313" key="3">
    <source>
        <dbReference type="Proteomes" id="UP001642540"/>
    </source>
</evidence>
<protein>
    <submittedName>
        <fullName evidence="2">Uncharacterized protein</fullName>
    </submittedName>
</protein>